<reference evidence="2 3" key="1">
    <citation type="submission" date="2019-09" db="EMBL/GenBank/DDBJ databases">
        <title>Bird 10,000 Genomes (B10K) Project - Family phase.</title>
        <authorList>
            <person name="Zhang G."/>
        </authorList>
    </citation>
    <scope>NUCLEOTIDE SEQUENCE [LARGE SCALE GENOMIC DNA]</scope>
    <source>
        <strain evidence="2">B10K-DU-008-62</strain>
        <tissue evidence="2">Mixed tissue sample</tissue>
    </source>
</reference>
<dbReference type="Proteomes" id="UP000568556">
    <property type="component" value="Unassembled WGS sequence"/>
</dbReference>
<dbReference type="OrthoDB" id="9942438at2759"/>
<dbReference type="GO" id="GO:0005634">
    <property type="term" value="C:nucleus"/>
    <property type="evidence" value="ECO:0007669"/>
    <property type="project" value="InterPro"/>
</dbReference>
<dbReference type="GO" id="GO:0071479">
    <property type="term" value="P:cellular response to ionizing radiation"/>
    <property type="evidence" value="ECO:0007669"/>
    <property type="project" value="InterPro"/>
</dbReference>
<evidence type="ECO:0000313" key="3">
    <source>
        <dbReference type="Proteomes" id="UP000568556"/>
    </source>
</evidence>
<dbReference type="AlphaFoldDB" id="A0A7L0UJK1"/>
<proteinExistence type="predicted"/>
<dbReference type="GO" id="GO:0000725">
    <property type="term" value="P:recombinational repair"/>
    <property type="evidence" value="ECO:0007669"/>
    <property type="project" value="TreeGrafter"/>
</dbReference>
<name>A0A7L0UJK1_CHOAC</name>
<evidence type="ECO:0000256" key="1">
    <source>
        <dbReference type="SAM" id="MobiDB-lite"/>
    </source>
</evidence>
<gene>
    <name evidence="2" type="primary">Rhno1</name>
    <name evidence="2" type="ORF">CHOACU_R09759</name>
</gene>
<comment type="caution">
    <text evidence="2">The sequence shown here is derived from an EMBL/GenBank/DDBJ whole genome shotgun (WGS) entry which is preliminary data.</text>
</comment>
<dbReference type="InterPro" id="IPR029293">
    <property type="entry name" value="RHNO1"/>
</dbReference>
<organism evidence="2 3">
    <name type="scientific">Chordeiles acutipennis</name>
    <name type="common">Lesser nighthawk</name>
    <name type="synonym">Caprimulgus acutipennis</name>
    <dbReference type="NCBI Taxonomy" id="118183"/>
    <lineage>
        <taxon>Eukaryota</taxon>
        <taxon>Metazoa</taxon>
        <taxon>Chordata</taxon>
        <taxon>Craniata</taxon>
        <taxon>Vertebrata</taxon>
        <taxon>Euteleostomi</taxon>
        <taxon>Archelosauria</taxon>
        <taxon>Archosauria</taxon>
        <taxon>Dinosauria</taxon>
        <taxon>Saurischia</taxon>
        <taxon>Theropoda</taxon>
        <taxon>Coelurosauria</taxon>
        <taxon>Aves</taxon>
        <taxon>Neognathae</taxon>
        <taxon>Neoaves</taxon>
        <taxon>Strisores</taxon>
        <taxon>Caprimulgiformes</taxon>
        <taxon>Caprimulgidae</taxon>
        <taxon>Chordeilinae</taxon>
        <taxon>Chordeiles</taxon>
    </lineage>
</organism>
<dbReference type="EMBL" id="VXAQ01001556">
    <property type="protein sequence ID" value="NXL66232.1"/>
    <property type="molecule type" value="Genomic_DNA"/>
</dbReference>
<keyword evidence="3" id="KW-1185">Reference proteome</keyword>
<feature type="non-terminal residue" evidence="2">
    <location>
        <position position="1"/>
    </location>
</feature>
<feature type="region of interest" description="Disordered" evidence="1">
    <location>
        <begin position="96"/>
        <end position="220"/>
    </location>
</feature>
<dbReference type="GO" id="GO:0005694">
    <property type="term" value="C:chromosome"/>
    <property type="evidence" value="ECO:0007669"/>
    <property type="project" value="TreeGrafter"/>
</dbReference>
<feature type="compositionally biased region" description="Gly residues" evidence="1">
    <location>
        <begin position="208"/>
        <end position="217"/>
    </location>
</feature>
<dbReference type="Pfam" id="PF15319">
    <property type="entry name" value="RHINO"/>
    <property type="match status" value="1"/>
</dbReference>
<sequence>MPLKKKCTHKARKSELVFLEKPREGSVHCYETPLRSAKNPRRVPTKPVDQHTSAAWVCPQFETTKLVVFKACPNKHRDPHKPQNRDTNHSLLHAGGASRRASKFPPLTFENPEGYAVHPSDSPSCSRKNTQCCHSPPEKRGAAKANTQVNSPGNCGERPLPPARQAAQPQGFSPPHAETAQAPSIGNRPCGGALPRTQAWHPEEEGASGAGPCGGGEAAAVLVPDTPEQEYGVRVTWRRRPRLMRYLRERG</sequence>
<feature type="non-terminal residue" evidence="2">
    <location>
        <position position="251"/>
    </location>
</feature>
<accession>A0A7L0UJK1</accession>
<protein>
    <submittedName>
        <fullName evidence="2">RHNO1 protein</fullName>
    </submittedName>
</protein>
<dbReference type="PANTHER" id="PTHR35541:SF1">
    <property type="entry name" value="RAD9, HUS1, RAD1-INTERACTING NUCLEAR ORPHAN PROTEIN 1"/>
    <property type="match status" value="1"/>
</dbReference>
<evidence type="ECO:0000313" key="2">
    <source>
        <dbReference type="EMBL" id="NXL66232.1"/>
    </source>
</evidence>
<dbReference type="GO" id="GO:0000077">
    <property type="term" value="P:DNA damage checkpoint signaling"/>
    <property type="evidence" value="ECO:0007669"/>
    <property type="project" value="InterPro"/>
</dbReference>
<feature type="compositionally biased region" description="Polar residues" evidence="1">
    <location>
        <begin position="121"/>
        <end position="133"/>
    </location>
</feature>
<dbReference type="PANTHER" id="PTHR35541">
    <property type="entry name" value="RAD9, HUS1, RAD1-INTERACTING NUCLEAR ORPHAN PROTEIN 1"/>
    <property type="match status" value="1"/>
</dbReference>